<comment type="caution">
    <text evidence="3">The sequence shown here is derived from an EMBL/GenBank/DDBJ whole genome shotgun (WGS) entry which is preliminary data.</text>
</comment>
<keyword evidence="1 2" id="KW-0175">Coiled coil</keyword>
<organism evidence="3 4">
    <name type="scientific">Buddleja alternifolia</name>
    <dbReference type="NCBI Taxonomy" id="168488"/>
    <lineage>
        <taxon>Eukaryota</taxon>
        <taxon>Viridiplantae</taxon>
        <taxon>Streptophyta</taxon>
        <taxon>Embryophyta</taxon>
        <taxon>Tracheophyta</taxon>
        <taxon>Spermatophyta</taxon>
        <taxon>Magnoliopsida</taxon>
        <taxon>eudicotyledons</taxon>
        <taxon>Gunneridae</taxon>
        <taxon>Pentapetalae</taxon>
        <taxon>asterids</taxon>
        <taxon>lamiids</taxon>
        <taxon>Lamiales</taxon>
        <taxon>Scrophulariaceae</taxon>
        <taxon>Buddlejeae</taxon>
        <taxon>Buddleja</taxon>
    </lineage>
</organism>
<name>A0AAV6X884_9LAMI</name>
<accession>A0AAV6X884</accession>
<evidence type="ECO:0000313" key="4">
    <source>
        <dbReference type="Proteomes" id="UP000826271"/>
    </source>
</evidence>
<keyword evidence="4" id="KW-1185">Reference proteome</keyword>
<evidence type="ECO:0000256" key="1">
    <source>
        <dbReference type="ARBA" id="ARBA00023054"/>
    </source>
</evidence>
<sequence length="422" mass="49533">MENSSSKMEVIKPVFIKAGIPLAITLAGCVFAKIAARKSSLPESRVDSQEIDTFEVNGDEDRSFHSLDSETVPCAEADYTEDYYHKNTIESSVTKRDEVLGLRSRIEEIQDREWQLEKRFLRYQELKDQEMVLMELHNKFLVETNRVEFLGREISLLEAENRRFENVAMEVLKVLRMLEVSRSENEKLRVRVKKLSGRTQEQFRVLRKQSLKIGFQEKEISKNQKEVEVKDDCIRLMEDEIMKLKIIIEILQEDKTELSDKLRVAEESAASKVDEETVSVEKYNELACQVERMKKDEAGQVRELIHLRWCNACLRHELMRRNQEQERMEENNEVEINYGGNGEIEEYGSDNELNRCNQIRVHSRRRRLIAKFKRWVEGSEKCKHNLEEETEDHGNKCFRRQRSVSDEAEEACVLARKSCSSA</sequence>
<dbReference type="PANTHER" id="PTHR31342">
    <property type="entry name" value="PROTEIN CHUP1, CHLOROPLASTIC"/>
    <property type="match status" value="1"/>
</dbReference>
<protein>
    <submittedName>
        <fullName evidence="3">Uncharacterized protein</fullName>
    </submittedName>
</protein>
<dbReference type="PROSITE" id="PS51257">
    <property type="entry name" value="PROKAR_LIPOPROTEIN"/>
    <property type="match status" value="1"/>
</dbReference>
<dbReference type="GO" id="GO:0055028">
    <property type="term" value="C:cortical microtubule"/>
    <property type="evidence" value="ECO:0007669"/>
    <property type="project" value="TreeGrafter"/>
</dbReference>
<gene>
    <name evidence="3" type="ORF">BUALT_Bualt09G0084700</name>
</gene>
<dbReference type="GO" id="GO:0072699">
    <property type="term" value="P:protein localization to cortical microtubule cytoskeleton"/>
    <property type="evidence" value="ECO:0007669"/>
    <property type="project" value="TreeGrafter"/>
</dbReference>
<dbReference type="AlphaFoldDB" id="A0AAV6X884"/>
<feature type="coiled-coil region" evidence="2">
    <location>
        <begin position="234"/>
        <end position="268"/>
    </location>
</feature>
<dbReference type="EMBL" id="WHWC01000009">
    <property type="protein sequence ID" value="KAG8376642.1"/>
    <property type="molecule type" value="Genomic_DNA"/>
</dbReference>
<evidence type="ECO:0000256" key="2">
    <source>
        <dbReference type="SAM" id="Coils"/>
    </source>
</evidence>
<dbReference type="PANTHER" id="PTHR31342:SF10">
    <property type="entry name" value="CHUP1-LIKE PROTEIN"/>
    <property type="match status" value="1"/>
</dbReference>
<proteinExistence type="predicted"/>
<evidence type="ECO:0000313" key="3">
    <source>
        <dbReference type="EMBL" id="KAG8376642.1"/>
    </source>
</evidence>
<reference evidence="3" key="1">
    <citation type="submission" date="2019-10" db="EMBL/GenBank/DDBJ databases">
        <authorList>
            <person name="Zhang R."/>
            <person name="Pan Y."/>
            <person name="Wang J."/>
            <person name="Ma R."/>
            <person name="Yu S."/>
        </authorList>
    </citation>
    <scope>NUCLEOTIDE SEQUENCE</scope>
    <source>
        <strain evidence="3">LA-IB0</strain>
        <tissue evidence="3">Leaf</tissue>
    </source>
</reference>
<dbReference type="InterPro" id="IPR040265">
    <property type="entry name" value="CHUP1/IPGA1-like"/>
</dbReference>
<dbReference type="Proteomes" id="UP000826271">
    <property type="component" value="Unassembled WGS sequence"/>
</dbReference>